<evidence type="ECO:0000256" key="4">
    <source>
        <dbReference type="PROSITE-ProRule" id="PRU00335"/>
    </source>
</evidence>
<feature type="domain" description="HTH tetR-type" evidence="5">
    <location>
        <begin position="14"/>
        <end position="73"/>
    </location>
</feature>
<dbReference type="Pfam" id="PF00440">
    <property type="entry name" value="TetR_N"/>
    <property type="match status" value="1"/>
</dbReference>
<evidence type="ECO:0000313" key="7">
    <source>
        <dbReference type="Proteomes" id="UP000623608"/>
    </source>
</evidence>
<comment type="caution">
    <text evidence="6">The sequence shown here is derived from an EMBL/GenBank/DDBJ whole genome shotgun (WGS) entry which is preliminary data.</text>
</comment>
<dbReference type="PROSITE" id="PS50977">
    <property type="entry name" value="HTH_TETR_2"/>
    <property type="match status" value="1"/>
</dbReference>
<dbReference type="PANTHER" id="PTHR30055:SF234">
    <property type="entry name" value="HTH-TYPE TRANSCRIPTIONAL REGULATOR BETI"/>
    <property type="match status" value="1"/>
</dbReference>
<evidence type="ECO:0000256" key="3">
    <source>
        <dbReference type="ARBA" id="ARBA00023163"/>
    </source>
</evidence>
<dbReference type="RefSeq" id="WP_203809850.1">
    <property type="nucleotide sequence ID" value="NZ_BOMY01000034.1"/>
</dbReference>
<gene>
    <name evidence="6" type="ORF">Ate02nite_51210</name>
</gene>
<dbReference type="Gene3D" id="1.10.357.10">
    <property type="entry name" value="Tetracycline Repressor, domain 2"/>
    <property type="match status" value="1"/>
</dbReference>
<dbReference type="Proteomes" id="UP000623608">
    <property type="component" value="Unassembled WGS sequence"/>
</dbReference>
<evidence type="ECO:0000259" key="5">
    <source>
        <dbReference type="PROSITE" id="PS50977"/>
    </source>
</evidence>
<dbReference type="GO" id="GO:0003700">
    <property type="term" value="F:DNA-binding transcription factor activity"/>
    <property type="evidence" value="ECO:0007669"/>
    <property type="project" value="TreeGrafter"/>
</dbReference>
<dbReference type="SUPFAM" id="SSF48498">
    <property type="entry name" value="Tetracyclin repressor-like, C-terminal domain"/>
    <property type="match status" value="1"/>
</dbReference>
<protein>
    <submittedName>
        <fullName evidence="6">TetR family transcriptional regulator</fullName>
    </submittedName>
</protein>
<feature type="DNA-binding region" description="H-T-H motif" evidence="4">
    <location>
        <begin position="36"/>
        <end position="55"/>
    </location>
</feature>
<dbReference type="InterPro" id="IPR036271">
    <property type="entry name" value="Tet_transcr_reg_TetR-rel_C_sf"/>
</dbReference>
<keyword evidence="3" id="KW-0804">Transcription</keyword>
<dbReference type="SUPFAM" id="SSF46689">
    <property type="entry name" value="Homeodomain-like"/>
    <property type="match status" value="1"/>
</dbReference>
<name>A0A919NQV3_9ACTN</name>
<evidence type="ECO:0000256" key="2">
    <source>
        <dbReference type="ARBA" id="ARBA00023125"/>
    </source>
</evidence>
<organism evidence="6 7">
    <name type="scientific">Paractinoplanes tereljensis</name>
    <dbReference type="NCBI Taxonomy" id="571912"/>
    <lineage>
        <taxon>Bacteria</taxon>
        <taxon>Bacillati</taxon>
        <taxon>Actinomycetota</taxon>
        <taxon>Actinomycetes</taxon>
        <taxon>Micromonosporales</taxon>
        <taxon>Micromonosporaceae</taxon>
        <taxon>Paractinoplanes</taxon>
    </lineage>
</organism>
<dbReference type="InterPro" id="IPR001647">
    <property type="entry name" value="HTH_TetR"/>
</dbReference>
<dbReference type="PANTHER" id="PTHR30055">
    <property type="entry name" value="HTH-TYPE TRANSCRIPTIONAL REGULATOR RUTR"/>
    <property type="match status" value="1"/>
</dbReference>
<sequence>MLYGTQPARRRDALRNRTAILQAACELMSSQSATVGMPEIARRAGIGQATLYRHFPDRMALATAVIGYLLDGLEHCVAAGLEQPATFRTALNEILRAQVTMRPLVQLARRLDAATRGRFLRRLIGVLAEPLRRAQDNGYVRADLVPDDLVLLFGMVEGVVEGATNHAEAVAAAGRSIDLALDGVFRPVSSPSEAPQRIGKL</sequence>
<dbReference type="InterPro" id="IPR050109">
    <property type="entry name" value="HTH-type_TetR-like_transc_reg"/>
</dbReference>
<dbReference type="PRINTS" id="PR00455">
    <property type="entry name" value="HTHTETR"/>
</dbReference>
<keyword evidence="2 4" id="KW-0238">DNA-binding</keyword>
<dbReference type="GO" id="GO:0000976">
    <property type="term" value="F:transcription cis-regulatory region binding"/>
    <property type="evidence" value="ECO:0007669"/>
    <property type="project" value="TreeGrafter"/>
</dbReference>
<dbReference type="EMBL" id="BOMY01000034">
    <property type="protein sequence ID" value="GIF22391.1"/>
    <property type="molecule type" value="Genomic_DNA"/>
</dbReference>
<reference evidence="6" key="1">
    <citation type="submission" date="2021-01" db="EMBL/GenBank/DDBJ databases">
        <title>Whole genome shotgun sequence of Actinoplanes tereljensis NBRC 105297.</title>
        <authorList>
            <person name="Komaki H."/>
            <person name="Tamura T."/>
        </authorList>
    </citation>
    <scope>NUCLEOTIDE SEQUENCE</scope>
    <source>
        <strain evidence="6">NBRC 105297</strain>
    </source>
</reference>
<accession>A0A919NQV3</accession>
<keyword evidence="1" id="KW-0805">Transcription regulation</keyword>
<evidence type="ECO:0000313" key="6">
    <source>
        <dbReference type="EMBL" id="GIF22391.1"/>
    </source>
</evidence>
<dbReference type="AlphaFoldDB" id="A0A919NQV3"/>
<keyword evidence="7" id="KW-1185">Reference proteome</keyword>
<evidence type="ECO:0000256" key="1">
    <source>
        <dbReference type="ARBA" id="ARBA00023015"/>
    </source>
</evidence>
<dbReference type="InterPro" id="IPR009057">
    <property type="entry name" value="Homeodomain-like_sf"/>
</dbReference>
<proteinExistence type="predicted"/>